<evidence type="ECO:0000313" key="3">
    <source>
        <dbReference type="Proteomes" id="UP001597158"/>
    </source>
</evidence>
<dbReference type="InterPro" id="IPR037401">
    <property type="entry name" value="SnoaL-like"/>
</dbReference>
<feature type="domain" description="SnoaL-like" evidence="1">
    <location>
        <begin position="16"/>
        <end position="133"/>
    </location>
</feature>
<dbReference type="RefSeq" id="WP_002939167.1">
    <property type="nucleotide sequence ID" value="NZ_JARQZE010000013.1"/>
</dbReference>
<dbReference type="InterPro" id="IPR032710">
    <property type="entry name" value="NTF2-like_dom_sf"/>
</dbReference>
<sequence length="213" mass="24852">MTNAAAPADLLARIDRLESIEAIRQLAGKYSLSLDMRDLDAHVNLFAPDIRVGREKVGRAHLKAWVDDTLRDQFSGTSHHLGQHIIEFTDPDHAIGVVYSKNEHETGPEWVIMQMLYWDDYERIDGRWYFRRRLPCYWYATDLNKPPIGDRKMRWPGREPYQGTFHDLFPSWNAFWAARPDKAQLPEVAEPAPLECFLKTLRRGAPDPRIRVR</sequence>
<evidence type="ECO:0000259" key="1">
    <source>
        <dbReference type="Pfam" id="PF13577"/>
    </source>
</evidence>
<dbReference type="EMBL" id="JBHTMC010000008">
    <property type="protein sequence ID" value="MFD1262793.1"/>
    <property type="molecule type" value="Genomic_DNA"/>
</dbReference>
<dbReference type="Proteomes" id="UP001597158">
    <property type="component" value="Unassembled WGS sequence"/>
</dbReference>
<dbReference type="Gene3D" id="3.10.450.50">
    <property type="match status" value="1"/>
</dbReference>
<evidence type="ECO:0000313" key="2">
    <source>
        <dbReference type="EMBL" id="MFD1262793.1"/>
    </source>
</evidence>
<dbReference type="Pfam" id="PF13577">
    <property type="entry name" value="SnoaL_4"/>
    <property type="match status" value="1"/>
</dbReference>
<keyword evidence="3" id="KW-1185">Reference proteome</keyword>
<comment type="caution">
    <text evidence="2">The sequence shown here is derived from an EMBL/GenBank/DDBJ whole genome shotgun (WGS) entry which is preliminary data.</text>
</comment>
<accession>A0ABW3W9P4</accession>
<organism evidence="2 3">
    <name type="scientific">Thauera mechernichensis</name>
    <dbReference type="NCBI Taxonomy" id="82788"/>
    <lineage>
        <taxon>Bacteria</taxon>
        <taxon>Pseudomonadati</taxon>
        <taxon>Pseudomonadota</taxon>
        <taxon>Betaproteobacteria</taxon>
        <taxon>Rhodocyclales</taxon>
        <taxon>Zoogloeaceae</taxon>
        <taxon>Thauera</taxon>
    </lineage>
</organism>
<dbReference type="SUPFAM" id="SSF54427">
    <property type="entry name" value="NTF2-like"/>
    <property type="match status" value="1"/>
</dbReference>
<protein>
    <submittedName>
        <fullName evidence="2">Nuclear transport factor 2 family protein</fullName>
    </submittedName>
</protein>
<name>A0ABW3W9P4_9RHOO</name>
<gene>
    <name evidence="2" type="ORF">ACFQ4M_04300</name>
</gene>
<reference evidence="3" key="1">
    <citation type="journal article" date="2019" name="Int. J. Syst. Evol. Microbiol.">
        <title>The Global Catalogue of Microorganisms (GCM) 10K type strain sequencing project: providing services to taxonomists for standard genome sequencing and annotation.</title>
        <authorList>
            <consortium name="The Broad Institute Genomics Platform"/>
            <consortium name="The Broad Institute Genome Sequencing Center for Infectious Disease"/>
            <person name="Wu L."/>
            <person name="Ma J."/>
        </authorList>
    </citation>
    <scope>NUCLEOTIDE SEQUENCE [LARGE SCALE GENOMIC DNA]</scope>
    <source>
        <strain evidence="3">CCUG 48884</strain>
    </source>
</reference>
<proteinExistence type="predicted"/>